<proteinExistence type="predicted"/>
<reference evidence="1 2" key="1">
    <citation type="submission" date="2019-02" db="EMBL/GenBank/DDBJ databases">
        <title>Deep-cultivation of Planctomycetes and their phenomic and genomic characterization uncovers novel biology.</title>
        <authorList>
            <person name="Wiegand S."/>
            <person name="Jogler M."/>
            <person name="Boedeker C."/>
            <person name="Pinto D."/>
            <person name="Vollmers J."/>
            <person name="Rivas-Marin E."/>
            <person name="Kohn T."/>
            <person name="Peeters S.H."/>
            <person name="Heuer A."/>
            <person name="Rast P."/>
            <person name="Oberbeckmann S."/>
            <person name="Bunk B."/>
            <person name="Jeske O."/>
            <person name="Meyerdierks A."/>
            <person name="Storesund J.E."/>
            <person name="Kallscheuer N."/>
            <person name="Luecker S."/>
            <person name="Lage O.M."/>
            <person name="Pohl T."/>
            <person name="Merkel B.J."/>
            <person name="Hornburger P."/>
            <person name="Mueller R.-W."/>
            <person name="Bruemmer F."/>
            <person name="Labrenz M."/>
            <person name="Spormann A.M."/>
            <person name="Op Den Camp H."/>
            <person name="Overmann J."/>
            <person name="Amann R."/>
            <person name="Jetten M.S.M."/>
            <person name="Mascher T."/>
            <person name="Medema M.H."/>
            <person name="Devos D.P."/>
            <person name="Kaster A.-K."/>
            <person name="Ovreas L."/>
            <person name="Rohde M."/>
            <person name="Galperin M.Y."/>
            <person name="Jogler C."/>
        </authorList>
    </citation>
    <scope>NUCLEOTIDE SEQUENCE [LARGE SCALE GENOMIC DNA]</scope>
    <source>
        <strain evidence="1 2">Pan14r</strain>
    </source>
</reference>
<dbReference type="Gene3D" id="3.40.50.10610">
    <property type="entry name" value="ABC-type transport auxiliary lipoprotein component"/>
    <property type="match status" value="1"/>
</dbReference>
<dbReference type="RefSeq" id="WP_146438626.1">
    <property type="nucleotide sequence ID" value="NZ_SJPL01000001.1"/>
</dbReference>
<organism evidence="1 2">
    <name type="scientific">Crateriforma conspicua</name>
    <dbReference type="NCBI Taxonomy" id="2527996"/>
    <lineage>
        <taxon>Bacteria</taxon>
        <taxon>Pseudomonadati</taxon>
        <taxon>Planctomycetota</taxon>
        <taxon>Planctomycetia</taxon>
        <taxon>Planctomycetales</taxon>
        <taxon>Planctomycetaceae</taxon>
        <taxon>Crateriforma</taxon>
    </lineage>
</organism>
<accession>A0A5C5Y016</accession>
<name>A0A5C5Y016_9PLAN</name>
<evidence type="ECO:0000313" key="1">
    <source>
        <dbReference type="EMBL" id="TWT68997.1"/>
    </source>
</evidence>
<dbReference type="AlphaFoldDB" id="A0A5C5Y016"/>
<sequence length="235" mass="26432">MKRPRFRLFDAHQIQKRLTPMVCLAVFAAVTLTSTQCGCLGIAANLMHAVGADKIPPEYENYKDLKDKRIAVVTLTEASRYSNDTASRFLSRQVGQILTSELKDLRLVREDEVQQWRDENGFDNMEFAQLGEDLKADRVLVVDVTNLSLRDGQSLYRGQCSATVELIDPADGSLLFSRDIDEFTYPENAGQHVSETTETKFEKLYLSVLAARVGRLFHPYDFGETVALDGMIASQ</sequence>
<protein>
    <submittedName>
        <fullName evidence="1">Uncharacterized protein</fullName>
    </submittedName>
</protein>
<dbReference type="OrthoDB" id="259392at2"/>
<evidence type="ECO:0000313" key="2">
    <source>
        <dbReference type="Proteomes" id="UP000317238"/>
    </source>
</evidence>
<dbReference type="Proteomes" id="UP000317238">
    <property type="component" value="Unassembled WGS sequence"/>
</dbReference>
<gene>
    <name evidence="1" type="ORF">Pan14r_12810</name>
</gene>
<comment type="caution">
    <text evidence="1">The sequence shown here is derived from an EMBL/GenBank/DDBJ whole genome shotgun (WGS) entry which is preliminary data.</text>
</comment>
<dbReference type="EMBL" id="SJPL01000001">
    <property type="protein sequence ID" value="TWT68997.1"/>
    <property type="molecule type" value="Genomic_DNA"/>
</dbReference>
<keyword evidence="2" id="KW-1185">Reference proteome</keyword>